<protein>
    <recommendedName>
        <fullName evidence="4">Small multi-drug export protein</fullName>
    </recommendedName>
</protein>
<dbReference type="Proteomes" id="UP000635885">
    <property type="component" value="Unassembled WGS sequence"/>
</dbReference>
<feature type="transmembrane region" description="Helical" evidence="1">
    <location>
        <begin position="118"/>
        <end position="138"/>
    </location>
</feature>
<comment type="caution">
    <text evidence="2">The sequence shown here is derived from an EMBL/GenBank/DDBJ whole genome shotgun (WGS) entry which is preliminary data.</text>
</comment>
<evidence type="ECO:0000256" key="1">
    <source>
        <dbReference type="SAM" id="Phobius"/>
    </source>
</evidence>
<keyword evidence="1" id="KW-1133">Transmembrane helix</keyword>
<organism evidence="2 3">
    <name type="scientific">Belliella aquatica</name>
    <dbReference type="NCBI Taxonomy" id="1323734"/>
    <lineage>
        <taxon>Bacteria</taxon>
        <taxon>Pseudomonadati</taxon>
        <taxon>Bacteroidota</taxon>
        <taxon>Cytophagia</taxon>
        <taxon>Cytophagales</taxon>
        <taxon>Cyclobacteriaceae</taxon>
        <taxon>Belliella</taxon>
    </lineage>
</organism>
<feature type="transmembrane region" description="Helical" evidence="1">
    <location>
        <begin position="83"/>
        <end position="112"/>
    </location>
</feature>
<keyword evidence="1" id="KW-0472">Membrane</keyword>
<feature type="transmembrane region" description="Helical" evidence="1">
    <location>
        <begin position="38"/>
        <end position="62"/>
    </location>
</feature>
<sequence>MIAYLLKFLAIYLTCLFKFVAGPILGSAAGYSILESTIVTVAGMMTSVFLITYLGEWIKANWNVKVTKKRNKFSKKNRRIVKVWQKFGPVGIAAITPMLLTPIGGTIIMSAFRVEKKIVFIYMFVSGLFWAILMSASIEQILSIPFIDKFLG</sequence>
<dbReference type="RefSeq" id="WP_188442822.1">
    <property type="nucleotide sequence ID" value="NZ_BMFD01000007.1"/>
</dbReference>
<proteinExistence type="predicted"/>
<gene>
    <name evidence="2" type="ORF">GCM10010993_22120</name>
</gene>
<evidence type="ECO:0000313" key="3">
    <source>
        <dbReference type="Proteomes" id="UP000635885"/>
    </source>
</evidence>
<dbReference type="EMBL" id="BMFD01000007">
    <property type="protein sequence ID" value="GGC43205.1"/>
    <property type="molecule type" value="Genomic_DNA"/>
</dbReference>
<accession>A0ABQ1MN72</accession>
<keyword evidence="3" id="KW-1185">Reference proteome</keyword>
<evidence type="ECO:0008006" key="4">
    <source>
        <dbReference type="Google" id="ProtNLM"/>
    </source>
</evidence>
<reference evidence="3" key="1">
    <citation type="journal article" date="2019" name="Int. J. Syst. Evol. Microbiol.">
        <title>The Global Catalogue of Microorganisms (GCM) 10K type strain sequencing project: providing services to taxonomists for standard genome sequencing and annotation.</title>
        <authorList>
            <consortium name="The Broad Institute Genomics Platform"/>
            <consortium name="The Broad Institute Genome Sequencing Center for Infectious Disease"/>
            <person name="Wu L."/>
            <person name="Ma J."/>
        </authorList>
    </citation>
    <scope>NUCLEOTIDE SEQUENCE [LARGE SCALE GENOMIC DNA]</scope>
    <source>
        <strain evidence="3">CGMCC 1.12479</strain>
    </source>
</reference>
<name>A0ABQ1MN72_9BACT</name>
<keyword evidence="1" id="KW-0812">Transmembrane</keyword>
<evidence type="ECO:0000313" key="2">
    <source>
        <dbReference type="EMBL" id="GGC43205.1"/>
    </source>
</evidence>